<dbReference type="Proteomes" id="UP000724584">
    <property type="component" value="Unassembled WGS sequence"/>
</dbReference>
<sequence>MKFVAALSFVALAAAAVVEPRNCAGNNCNRAVTGTRPGLLPLTERSSHCASFLLTTVTPAASTVTVTVDEEDLPTPTPAKRAAGGLDARQVTVVPTAIPDYAENCVDAAEYISACSCFGLTGSVTTAPAPTVTVTTTVDYCEDI</sequence>
<accession>A0ACB7NYU4</accession>
<reference evidence="1 2" key="1">
    <citation type="journal article" date="2021" name="Nat. Commun.">
        <title>Genetic determinants of endophytism in the Arabidopsis root mycobiome.</title>
        <authorList>
            <person name="Mesny F."/>
            <person name="Miyauchi S."/>
            <person name="Thiergart T."/>
            <person name="Pickel B."/>
            <person name="Atanasova L."/>
            <person name="Karlsson M."/>
            <person name="Huettel B."/>
            <person name="Barry K.W."/>
            <person name="Haridas S."/>
            <person name="Chen C."/>
            <person name="Bauer D."/>
            <person name="Andreopoulos W."/>
            <person name="Pangilinan J."/>
            <person name="LaButti K."/>
            <person name="Riley R."/>
            <person name="Lipzen A."/>
            <person name="Clum A."/>
            <person name="Drula E."/>
            <person name="Henrissat B."/>
            <person name="Kohler A."/>
            <person name="Grigoriev I.V."/>
            <person name="Martin F.M."/>
            <person name="Hacquard S."/>
        </authorList>
    </citation>
    <scope>NUCLEOTIDE SEQUENCE [LARGE SCALE GENOMIC DNA]</scope>
    <source>
        <strain evidence="1 2">MPI-SDFR-AT-0079</strain>
    </source>
</reference>
<evidence type="ECO:0000313" key="2">
    <source>
        <dbReference type="Proteomes" id="UP000724584"/>
    </source>
</evidence>
<proteinExistence type="predicted"/>
<name>A0ACB7NYU4_9PEZI</name>
<comment type="caution">
    <text evidence="1">The sequence shown here is derived from an EMBL/GenBank/DDBJ whole genome shotgun (WGS) entry which is preliminary data.</text>
</comment>
<protein>
    <submittedName>
        <fullName evidence="1">Uncharacterized protein</fullName>
    </submittedName>
</protein>
<organism evidence="1 2">
    <name type="scientific">Chaetomium tenue</name>
    <dbReference type="NCBI Taxonomy" id="1854479"/>
    <lineage>
        <taxon>Eukaryota</taxon>
        <taxon>Fungi</taxon>
        <taxon>Dikarya</taxon>
        <taxon>Ascomycota</taxon>
        <taxon>Pezizomycotina</taxon>
        <taxon>Sordariomycetes</taxon>
        <taxon>Sordariomycetidae</taxon>
        <taxon>Sordariales</taxon>
        <taxon>Chaetomiaceae</taxon>
        <taxon>Chaetomium</taxon>
    </lineage>
</organism>
<gene>
    <name evidence="1" type="ORF">F5144DRAFT_581400</name>
</gene>
<keyword evidence="2" id="KW-1185">Reference proteome</keyword>
<dbReference type="EMBL" id="JAGIZQ010000006">
    <property type="protein sequence ID" value="KAH6622762.1"/>
    <property type="molecule type" value="Genomic_DNA"/>
</dbReference>
<evidence type="ECO:0000313" key="1">
    <source>
        <dbReference type="EMBL" id="KAH6622762.1"/>
    </source>
</evidence>